<evidence type="ECO:0000256" key="2">
    <source>
        <dbReference type="ARBA" id="ARBA00022723"/>
    </source>
</evidence>
<dbReference type="CDD" id="cd03467">
    <property type="entry name" value="Rieske"/>
    <property type="match status" value="1"/>
</dbReference>
<dbReference type="Gene3D" id="2.102.10.10">
    <property type="entry name" value="Rieske [2Fe-2S] iron-sulphur domain"/>
    <property type="match status" value="1"/>
</dbReference>
<feature type="region of interest" description="Disordered" evidence="5">
    <location>
        <begin position="71"/>
        <end position="100"/>
    </location>
</feature>
<sequence>MSPAERRVRLRQVDEDTVAVEADVPASGSGGGMLVEARCPHRGGLLRFAHVDAAATRLVCPLHHSAFDLTDHGTQLSGPPCRALRTRPVPPAAPRHSEQE</sequence>
<evidence type="ECO:0000256" key="4">
    <source>
        <dbReference type="ARBA" id="ARBA00023014"/>
    </source>
</evidence>
<accession>A0ABP5RKB4</accession>
<dbReference type="Proteomes" id="UP001500305">
    <property type="component" value="Unassembled WGS sequence"/>
</dbReference>
<dbReference type="RefSeq" id="WP_344639363.1">
    <property type="nucleotide sequence ID" value="NZ_BAAATR010000031.1"/>
</dbReference>
<gene>
    <name evidence="7" type="ORF">GCM10010430_56900</name>
</gene>
<keyword evidence="3" id="KW-0408">Iron</keyword>
<dbReference type="SUPFAM" id="SSF50022">
    <property type="entry name" value="ISP domain"/>
    <property type="match status" value="1"/>
</dbReference>
<evidence type="ECO:0000256" key="5">
    <source>
        <dbReference type="SAM" id="MobiDB-lite"/>
    </source>
</evidence>
<keyword evidence="8" id="KW-1185">Reference proteome</keyword>
<evidence type="ECO:0000313" key="7">
    <source>
        <dbReference type="EMBL" id="GAA2264779.1"/>
    </source>
</evidence>
<feature type="domain" description="Rieske" evidence="6">
    <location>
        <begin position="35"/>
        <end position="89"/>
    </location>
</feature>
<dbReference type="Pfam" id="PF00355">
    <property type="entry name" value="Rieske"/>
    <property type="match status" value="1"/>
</dbReference>
<organism evidence="7 8">
    <name type="scientific">Kitasatospora cystarginea</name>
    <dbReference type="NCBI Taxonomy" id="58350"/>
    <lineage>
        <taxon>Bacteria</taxon>
        <taxon>Bacillati</taxon>
        <taxon>Actinomycetota</taxon>
        <taxon>Actinomycetes</taxon>
        <taxon>Kitasatosporales</taxon>
        <taxon>Streptomycetaceae</taxon>
        <taxon>Kitasatospora</taxon>
    </lineage>
</organism>
<dbReference type="EMBL" id="BAAATR010000031">
    <property type="protein sequence ID" value="GAA2264779.1"/>
    <property type="molecule type" value="Genomic_DNA"/>
</dbReference>
<name>A0ABP5RKB4_9ACTN</name>
<evidence type="ECO:0000313" key="8">
    <source>
        <dbReference type="Proteomes" id="UP001500305"/>
    </source>
</evidence>
<evidence type="ECO:0000259" key="6">
    <source>
        <dbReference type="PROSITE" id="PS51296"/>
    </source>
</evidence>
<dbReference type="PROSITE" id="PS51296">
    <property type="entry name" value="RIESKE"/>
    <property type="match status" value="1"/>
</dbReference>
<comment type="caution">
    <text evidence="7">The sequence shown here is derived from an EMBL/GenBank/DDBJ whole genome shotgun (WGS) entry which is preliminary data.</text>
</comment>
<evidence type="ECO:0000256" key="3">
    <source>
        <dbReference type="ARBA" id="ARBA00023004"/>
    </source>
</evidence>
<protein>
    <recommendedName>
        <fullName evidence="6">Rieske domain-containing protein</fullName>
    </recommendedName>
</protein>
<proteinExistence type="predicted"/>
<reference evidence="8" key="1">
    <citation type="journal article" date="2019" name="Int. J. Syst. Evol. Microbiol.">
        <title>The Global Catalogue of Microorganisms (GCM) 10K type strain sequencing project: providing services to taxonomists for standard genome sequencing and annotation.</title>
        <authorList>
            <consortium name="The Broad Institute Genomics Platform"/>
            <consortium name="The Broad Institute Genome Sequencing Center for Infectious Disease"/>
            <person name="Wu L."/>
            <person name="Ma J."/>
        </authorList>
    </citation>
    <scope>NUCLEOTIDE SEQUENCE [LARGE SCALE GENOMIC DNA]</scope>
    <source>
        <strain evidence="8">JCM 7356</strain>
    </source>
</reference>
<keyword evidence="2" id="KW-0479">Metal-binding</keyword>
<keyword evidence="4" id="KW-0411">Iron-sulfur</keyword>
<keyword evidence="1" id="KW-0001">2Fe-2S</keyword>
<dbReference type="InterPro" id="IPR036922">
    <property type="entry name" value="Rieske_2Fe-2S_sf"/>
</dbReference>
<dbReference type="InterPro" id="IPR017941">
    <property type="entry name" value="Rieske_2Fe-2S"/>
</dbReference>
<evidence type="ECO:0000256" key="1">
    <source>
        <dbReference type="ARBA" id="ARBA00022714"/>
    </source>
</evidence>